<dbReference type="KEGG" id="pbap:Pla133_43850"/>
<sequence length="490" mass="53927">MGPALKANGGRPTDVDFEAVIARNHTAHPRPLAVAALAAAVALTACSHAPKGPRDVLLVTIDTLRADMLSSYGHPRRSTPNLDALAASGARFERHYSTAPMTGPSHATMLTGLYSSEHGLLRNGKLYPSEPPCLPEELADAGYQTLAVVGSKVLDAKFGMDRGFDVYDDEINIEDGERRGRPVSAERYASEVVDTALAYLGEMSESEPVFAWIHVFDPHAPFEAPVELLPRRNVQAIFDDRLEPSELFDRAHLLKAYIGYELEIAYTDQEIGRLLEGWNARERGRDSVVCVTSDHGEGMGEHGYMGHGLYLYDEQLHVPLILRARGVFEPGLVVSERTSAIDLGATLLGLSGAVEEVRLPGGDLAAFGRGEGGPRDVVAERPLFSEWDLDQSQRRAALDQFDDRGNARGTHVALVADDWKYIWSSDVGPELYDLVADPREVSNVAAQAEQRLGDLAERFDLWRRARQPAFVNEELDDDETLKMLEELGYR</sequence>
<comment type="similarity">
    <text evidence="1">Belongs to the sulfatase family.</text>
</comment>
<feature type="domain" description="Sulfatase N-terminal" evidence="3">
    <location>
        <begin position="55"/>
        <end position="352"/>
    </location>
</feature>
<dbReference type="PANTHER" id="PTHR42693:SF53">
    <property type="entry name" value="ENDO-4-O-SULFATASE"/>
    <property type="match status" value="1"/>
</dbReference>
<dbReference type="GO" id="GO:0047753">
    <property type="term" value="F:choline-sulfatase activity"/>
    <property type="evidence" value="ECO:0007669"/>
    <property type="project" value="UniProtKB-EC"/>
</dbReference>
<protein>
    <submittedName>
        <fullName evidence="4">Choline-sulfatase</fullName>
        <ecNumber evidence="4">3.1.6.6</ecNumber>
    </submittedName>
</protein>
<evidence type="ECO:0000313" key="4">
    <source>
        <dbReference type="EMBL" id="QDU69266.1"/>
    </source>
</evidence>
<evidence type="ECO:0000256" key="2">
    <source>
        <dbReference type="ARBA" id="ARBA00022801"/>
    </source>
</evidence>
<dbReference type="Proteomes" id="UP000316921">
    <property type="component" value="Chromosome"/>
</dbReference>
<dbReference type="Gene3D" id="3.40.720.10">
    <property type="entry name" value="Alkaline Phosphatase, subunit A"/>
    <property type="match status" value="1"/>
</dbReference>
<dbReference type="GO" id="GO:0004065">
    <property type="term" value="F:arylsulfatase activity"/>
    <property type="evidence" value="ECO:0007669"/>
    <property type="project" value="TreeGrafter"/>
</dbReference>
<dbReference type="AlphaFoldDB" id="A0A518BQM3"/>
<evidence type="ECO:0000313" key="5">
    <source>
        <dbReference type="Proteomes" id="UP000316921"/>
    </source>
</evidence>
<reference evidence="4 5" key="1">
    <citation type="submission" date="2019-02" db="EMBL/GenBank/DDBJ databases">
        <title>Deep-cultivation of Planctomycetes and their phenomic and genomic characterization uncovers novel biology.</title>
        <authorList>
            <person name="Wiegand S."/>
            <person name="Jogler M."/>
            <person name="Boedeker C."/>
            <person name="Pinto D."/>
            <person name="Vollmers J."/>
            <person name="Rivas-Marin E."/>
            <person name="Kohn T."/>
            <person name="Peeters S.H."/>
            <person name="Heuer A."/>
            <person name="Rast P."/>
            <person name="Oberbeckmann S."/>
            <person name="Bunk B."/>
            <person name="Jeske O."/>
            <person name="Meyerdierks A."/>
            <person name="Storesund J.E."/>
            <person name="Kallscheuer N."/>
            <person name="Luecker S."/>
            <person name="Lage O.M."/>
            <person name="Pohl T."/>
            <person name="Merkel B.J."/>
            <person name="Hornburger P."/>
            <person name="Mueller R.-W."/>
            <person name="Bruemmer F."/>
            <person name="Labrenz M."/>
            <person name="Spormann A.M."/>
            <person name="Op den Camp H."/>
            <person name="Overmann J."/>
            <person name="Amann R."/>
            <person name="Jetten M.S.M."/>
            <person name="Mascher T."/>
            <person name="Medema M.H."/>
            <person name="Devos D.P."/>
            <person name="Kaster A.-K."/>
            <person name="Ovreas L."/>
            <person name="Rohde M."/>
            <person name="Galperin M.Y."/>
            <person name="Jogler C."/>
        </authorList>
    </citation>
    <scope>NUCLEOTIDE SEQUENCE [LARGE SCALE GENOMIC DNA]</scope>
    <source>
        <strain evidence="4 5">Pla133</strain>
    </source>
</reference>
<gene>
    <name evidence="4" type="primary">betC_27</name>
    <name evidence="4" type="ORF">Pla133_43850</name>
</gene>
<name>A0A518BQM3_9BACT</name>
<proteinExistence type="inferred from homology"/>
<dbReference type="PANTHER" id="PTHR42693">
    <property type="entry name" value="ARYLSULFATASE FAMILY MEMBER"/>
    <property type="match status" value="1"/>
</dbReference>
<dbReference type="SUPFAM" id="SSF53649">
    <property type="entry name" value="Alkaline phosphatase-like"/>
    <property type="match status" value="1"/>
</dbReference>
<dbReference type="CDD" id="cd16148">
    <property type="entry name" value="sulfatase_like"/>
    <property type="match status" value="1"/>
</dbReference>
<dbReference type="EC" id="3.1.6.6" evidence="4"/>
<dbReference type="InterPro" id="IPR017850">
    <property type="entry name" value="Alkaline_phosphatase_core_sf"/>
</dbReference>
<accession>A0A518BQM3</accession>
<dbReference type="Gene3D" id="3.30.1120.10">
    <property type="match status" value="1"/>
</dbReference>
<organism evidence="4 5">
    <name type="scientific">Engelhardtia mirabilis</name>
    <dbReference type="NCBI Taxonomy" id="2528011"/>
    <lineage>
        <taxon>Bacteria</taxon>
        <taxon>Pseudomonadati</taxon>
        <taxon>Planctomycetota</taxon>
        <taxon>Planctomycetia</taxon>
        <taxon>Planctomycetia incertae sedis</taxon>
        <taxon>Engelhardtia</taxon>
    </lineage>
</organism>
<dbReference type="EMBL" id="CP036287">
    <property type="protein sequence ID" value="QDU69266.1"/>
    <property type="molecule type" value="Genomic_DNA"/>
</dbReference>
<keyword evidence="5" id="KW-1185">Reference proteome</keyword>
<evidence type="ECO:0000256" key="1">
    <source>
        <dbReference type="ARBA" id="ARBA00008779"/>
    </source>
</evidence>
<evidence type="ECO:0000259" key="3">
    <source>
        <dbReference type="Pfam" id="PF00884"/>
    </source>
</evidence>
<dbReference type="InterPro" id="IPR050738">
    <property type="entry name" value="Sulfatase"/>
</dbReference>
<dbReference type="InterPro" id="IPR000917">
    <property type="entry name" value="Sulfatase_N"/>
</dbReference>
<dbReference type="Pfam" id="PF00884">
    <property type="entry name" value="Sulfatase"/>
    <property type="match status" value="1"/>
</dbReference>
<keyword evidence="2 4" id="KW-0378">Hydrolase</keyword>